<organism evidence="2 3">
    <name type="scientific">Simiduia aestuariiviva</name>
    <dbReference type="NCBI Taxonomy" id="1510459"/>
    <lineage>
        <taxon>Bacteria</taxon>
        <taxon>Pseudomonadati</taxon>
        <taxon>Pseudomonadota</taxon>
        <taxon>Gammaproteobacteria</taxon>
        <taxon>Cellvibrionales</taxon>
        <taxon>Cellvibrionaceae</taxon>
        <taxon>Simiduia</taxon>
    </lineage>
</organism>
<dbReference type="PANTHER" id="PTHR13136:SF11">
    <property type="entry name" value="TESTIS-EXPRESSED PROTEIN 30"/>
    <property type="match status" value="1"/>
</dbReference>
<dbReference type="AlphaFoldDB" id="A0A839UQJ3"/>
<sequence length="213" mass="23518">MTMRNRHDCLVNYAERPMARLLLAHGAGAPMDSDFMTMVAEGLSRKGIEVVRFEFPYMAERRLTGKRRPPNPIAAIVAHFGERVDRWQGQDLPLFVGGKSMGGRAAAMLSSPAICATLAFGFPLHPAGKPERLRLAPLQQRDNDLLVVQGDRDALGDRQAFESIAIDKRVSICWLPDGDHDLKPRKRSGHSHEGHMAAAIDAAAQFIEARITD</sequence>
<evidence type="ECO:0000259" key="1">
    <source>
        <dbReference type="Pfam" id="PF20408"/>
    </source>
</evidence>
<evidence type="ECO:0000313" key="3">
    <source>
        <dbReference type="Proteomes" id="UP000559987"/>
    </source>
</evidence>
<dbReference type="SUPFAM" id="SSF53474">
    <property type="entry name" value="alpha/beta-Hydrolases"/>
    <property type="match status" value="1"/>
</dbReference>
<name>A0A839UQJ3_9GAMM</name>
<keyword evidence="3" id="KW-1185">Reference proteome</keyword>
<feature type="domain" description="KANL3/Tex30 alpha/beta hydrolase-like" evidence="1">
    <location>
        <begin position="18"/>
        <end position="208"/>
    </location>
</feature>
<accession>A0A839UQJ3</accession>
<dbReference type="Proteomes" id="UP000559987">
    <property type="component" value="Unassembled WGS sequence"/>
</dbReference>
<dbReference type="InterPro" id="IPR046879">
    <property type="entry name" value="KANL3/Tex30_Abhydrolase"/>
</dbReference>
<evidence type="ECO:0000313" key="2">
    <source>
        <dbReference type="EMBL" id="MBB3168749.1"/>
    </source>
</evidence>
<dbReference type="EMBL" id="JACHXZ010000002">
    <property type="protein sequence ID" value="MBB3168749.1"/>
    <property type="molecule type" value="Genomic_DNA"/>
</dbReference>
<dbReference type="InterPro" id="IPR026555">
    <property type="entry name" value="NSL3/Tex30"/>
</dbReference>
<protein>
    <recommendedName>
        <fullName evidence="1">KANL3/Tex30 alpha/beta hydrolase-like domain-containing protein</fullName>
    </recommendedName>
</protein>
<dbReference type="Pfam" id="PF20408">
    <property type="entry name" value="Abhydrolase_11"/>
    <property type="match status" value="1"/>
</dbReference>
<dbReference type="PANTHER" id="PTHR13136">
    <property type="entry name" value="TESTIS DEVELOPMENT PROTEIN PRTD"/>
    <property type="match status" value="1"/>
</dbReference>
<gene>
    <name evidence="2" type="ORF">FHS30_001933</name>
</gene>
<reference evidence="2 3" key="1">
    <citation type="submission" date="2020-08" db="EMBL/GenBank/DDBJ databases">
        <title>Genomic Encyclopedia of Type Strains, Phase III (KMG-III): the genomes of soil and plant-associated and newly described type strains.</title>
        <authorList>
            <person name="Whitman W."/>
        </authorList>
    </citation>
    <scope>NUCLEOTIDE SEQUENCE [LARGE SCALE GENOMIC DNA]</scope>
    <source>
        <strain evidence="2 3">CECT 8571</strain>
    </source>
</reference>
<comment type="caution">
    <text evidence="2">The sequence shown here is derived from an EMBL/GenBank/DDBJ whole genome shotgun (WGS) entry which is preliminary data.</text>
</comment>
<proteinExistence type="predicted"/>
<dbReference type="Gene3D" id="3.40.50.1820">
    <property type="entry name" value="alpha/beta hydrolase"/>
    <property type="match status" value="1"/>
</dbReference>
<dbReference type="InterPro" id="IPR029058">
    <property type="entry name" value="AB_hydrolase_fold"/>
</dbReference>